<accession>A0A913XDX6</accession>
<dbReference type="SUPFAM" id="SSF53756">
    <property type="entry name" value="UDP-Glycosyltransferase/glycogen phosphorylase"/>
    <property type="match status" value="1"/>
</dbReference>
<dbReference type="EnsemblMetazoa" id="XM_021047300.2">
    <property type="protein sequence ID" value="XP_020902959.1"/>
    <property type="gene ID" value="LOC110241444"/>
</dbReference>
<dbReference type="GeneID" id="110241444"/>
<keyword evidence="2" id="KW-1185">Reference proteome</keyword>
<evidence type="ECO:0008006" key="3">
    <source>
        <dbReference type="Google" id="ProtNLM"/>
    </source>
</evidence>
<organism evidence="1 2">
    <name type="scientific">Exaiptasia diaphana</name>
    <name type="common">Tropical sea anemone</name>
    <name type="synonym">Aiptasia pulchella</name>
    <dbReference type="NCBI Taxonomy" id="2652724"/>
    <lineage>
        <taxon>Eukaryota</taxon>
        <taxon>Metazoa</taxon>
        <taxon>Cnidaria</taxon>
        <taxon>Anthozoa</taxon>
        <taxon>Hexacorallia</taxon>
        <taxon>Actiniaria</taxon>
        <taxon>Aiptasiidae</taxon>
        <taxon>Exaiptasia</taxon>
    </lineage>
</organism>
<dbReference type="RefSeq" id="XP_020902959.1">
    <property type="nucleotide sequence ID" value="XM_021047300.2"/>
</dbReference>
<dbReference type="KEGG" id="epa:110241444"/>
<evidence type="ECO:0000313" key="2">
    <source>
        <dbReference type="Proteomes" id="UP000887567"/>
    </source>
</evidence>
<protein>
    <recommendedName>
        <fullName evidence="3">Fucosyltransferase N-terminal domain-containing protein</fullName>
    </recommendedName>
</protein>
<name>A0A913XDX6_EXADI</name>
<reference evidence="1" key="1">
    <citation type="submission" date="2022-11" db="UniProtKB">
        <authorList>
            <consortium name="EnsemblMetazoa"/>
        </authorList>
    </citation>
    <scope>IDENTIFICATION</scope>
</reference>
<dbReference type="OrthoDB" id="9993460at2759"/>
<sequence>MSNMAVCIHYNGLDISKKESNMWKYCIAVMVLSCFGQLSSADEAHTEESHHIGEDDNTSLARNKAKYLSHIPRHDKPVMIWWTSHIFPHSQDHQNHEIQCNKGSCITSIDKSLKDDAATKMFIFYGTSLRANELPLPRRSWHEWALFHEESPKNNWMLTFEDALR</sequence>
<evidence type="ECO:0000313" key="1">
    <source>
        <dbReference type="EnsemblMetazoa" id="XP_020902959.1"/>
    </source>
</evidence>
<dbReference type="AlphaFoldDB" id="A0A913XDX6"/>
<dbReference type="Proteomes" id="UP000887567">
    <property type="component" value="Unplaced"/>
</dbReference>
<proteinExistence type="predicted"/>